<evidence type="ECO:0000313" key="2">
    <source>
        <dbReference type="EMBL" id="PRQ26664.1"/>
    </source>
</evidence>
<evidence type="ECO:0000256" key="1">
    <source>
        <dbReference type="SAM" id="MobiDB-lite"/>
    </source>
</evidence>
<sequence>MGGEGGMGGMDFSKLAGMGGEGGMGGMDFSKLAGMGGGDDAMGDFDDSDDGKKTISLMMS</sequence>
<reference evidence="2 3" key="1">
    <citation type="journal article" date="2018" name="Nat. Genet.">
        <title>The Rosa genome provides new insights in the design of modern roses.</title>
        <authorList>
            <person name="Bendahmane M."/>
        </authorList>
    </citation>
    <scope>NUCLEOTIDE SEQUENCE [LARGE SCALE GENOMIC DNA]</scope>
    <source>
        <strain evidence="3">cv. Old Blush</strain>
    </source>
</reference>
<dbReference type="EMBL" id="PDCK01000044">
    <property type="protein sequence ID" value="PRQ26664.1"/>
    <property type="molecule type" value="Genomic_DNA"/>
</dbReference>
<dbReference type="AlphaFoldDB" id="A0A2P6PXL4"/>
<feature type="region of interest" description="Disordered" evidence="1">
    <location>
        <begin position="40"/>
        <end position="60"/>
    </location>
</feature>
<comment type="caution">
    <text evidence="2">The sequence shown here is derived from an EMBL/GenBank/DDBJ whole genome shotgun (WGS) entry which is preliminary data.</text>
</comment>
<keyword evidence="3" id="KW-1185">Reference proteome</keyword>
<dbReference type="Gramene" id="PRQ26664">
    <property type="protein sequence ID" value="PRQ26664"/>
    <property type="gene ID" value="RchiOBHm_Chr6g0297061"/>
</dbReference>
<gene>
    <name evidence="2" type="ORF">RchiOBHm_Chr6g0297061</name>
</gene>
<protein>
    <submittedName>
        <fullName evidence="2">Uncharacterized protein</fullName>
    </submittedName>
</protein>
<evidence type="ECO:0000313" key="3">
    <source>
        <dbReference type="Proteomes" id="UP000238479"/>
    </source>
</evidence>
<dbReference type="Proteomes" id="UP000238479">
    <property type="component" value="Chromosome 6"/>
</dbReference>
<accession>A0A2P6PXL4</accession>
<organism evidence="2 3">
    <name type="scientific">Rosa chinensis</name>
    <name type="common">China rose</name>
    <dbReference type="NCBI Taxonomy" id="74649"/>
    <lineage>
        <taxon>Eukaryota</taxon>
        <taxon>Viridiplantae</taxon>
        <taxon>Streptophyta</taxon>
        <taxon>Embryophyta</taxon>
        <taxon>Tracheophyta</taxon>
        <taxon>Spermatophyta</taxon>
        <taxon>Magnoliopsida</taxon>
        <taxon>eudicotyledons</taxon>
        <taxon>Gunneridae</taxon>
        <taxon>Pentapetalae</taxon>
        <taxon>rosids</taxon>
        <taxon>fabids</taxon>
        <taxon>Rosales</taxon>
        <taxon>Rosaceae</taxon>
        <taxon>Rosoideae</taxon>
        <taxon>Rosoideae incertae sedis</taxon>
        <taxon>Rosa</taxon>
    </lineage>
</organism>
<proteinExistence type="predicted"/>
<name>A0A2P6PXL4_ROSCH</name>